<name>A0ACC0IQN9_9ERIC</name>
<evidence type="ECO:0000313" key="2">
    <source>
        <dbReference type="Proteomes" id="UP001060215"/>
    </source>
</evidence>
<dbReference type="EMBL" id="CM045760">
    <property type="protein sequence ID" value="KAI8027712.1"/>
    <property type="molecule type" value="Genomic_DNA"/>
</dbReference>
<reference evidence="1 2" key="1">
    <citation type="journal article" date="2022" name="Plant J.">
        <title>Chromosome-level genome of Camellia lanceoleosa provides a valuable resource for understanding genome evolution and self-incompatibility.</title>
        <authorList>
            <person name="Gong W."/>
            <person name="Xiao S."/>
            <person name="Wang L."/>
            <person name="Liao Z."/>
            <person name="Chang Y."/>
            <person name="Mo W."/>
            <person name="Hu G."/>
            <person name="Li W."/>
            <person name="Zhao G."/>
            <person name="Zhu H."/>
            <person name="Hu X."/>
            <person name="Ji K."/>
            <person name="Xiang X."/>
            <person name="Song Q."/>
            <person name="Yuan D."/>
            <person name="Jin S."/>
            <person name="Zhang L."/>
        </authorList>
    </citation>
    <scope>NUCLEOTIDE SEQUENCE [LARGE SCALE GENOMIC DNA]</scope>
    <source>
        <strain evidence="1">SQ_2022a</strain>
    </source>
</reference>
<dbReference type="Proteomes" id="UP001060215">
    <property type="component" value="Chromosome 3"/>
</dbReference>
<keyword evidence="2" id="KW-1185">Reference proteome</keyword>
<sequence length="631" mass="70103">MGCPQFFTSILVMALLALMYNPVNAQDDLPNDFNGMERNALLALLSEFNNPFLKSNWTSIMCYKNNPPYWFGIQCVDGRVTGIVLENMGLAGNIKPDALVNLTQLSVLSFRNNSISGNVMGFSYNHKLTQIDLSGNMFDGPIPDSLLTLDFLESLQLQDNMLTDSIPAFNHISLREVNVSNNRLSGPIPNTTVLQSLNSSSFSNNLGLCGPPTPIPCTVTNNTPNSTNTHHSHFASIFIVVDIIFLILVVALFIIYCRKSRKMKKEKKKRKLVDQEEEEKVDKNMDVEEKGKLKFMDKEMGFELDDLLTASAEGLGKGNFGSCYKIRLSEGVTMVVKRLRDLKPLSRNEFEKNLQAMVGLTHPNLLPLLAYYYSTNEKLLIYRFASNGNVYNRIHGGRGTKNRIPFRWSARLSVAHAVARALHYLHINPISSQPHITAPHGNLKSSNVLLDQNDAVLVSDYGLTSLIALPIASQRMVSYKSPEYQIHKRVSPKSDVWSFGCFVLELLTGRVSAHGAPVGVNCVDLGSWVHRAVREEWTAEIFDGEIAAERGANSGMVRLLEVAIKCCEKSPEKRPEMGEVVREIEDVIEMVEEDGDGDGDGEFSSMTDYSVPATPVIIANGGGDGDYERRL</sequence>
<proteinExistence type="predicted"/>
<evidence type="ECO:0000313" key="1">
    <source>
        <dbReference type="EMBL" id="KAI8027712.1"/>
    </source>
</evidence>
<organism evidence="1 2">
    <name type="scientific">Camellia lanceoleosa</name>
    <dbReference type="NCBI Taxonomy" id="1840588"/>
    <lineage>
        <taxon>Eukaryota</taxon>
        <taxon>Viridiplantae</taxon>
        <taxon>Streptophyta</taxon>
        <taxon>Embryophyta</taxon>
        <taxon>Tracheophyta</taxon>
        <taxon>Spermatophyta</taxon>
        <taxon>Magnoliopsida</taxon>
        <taxon>eudicotyledons</taxon>
        <taxon>Gunneridae</taxon>
        <taxon>Pentapetalae</taxon>
        <taxon>asterids</taxon>
        <taxon>Ericales</taxon>
        <taxon>Theaceae</taxon>
        <taxon>Camellia</taxon>
    </lineage>
</organism>
<accession>A0ACC0IQN9</accession>
<gene>
    <name evidence="1" type="ORF">LOK49_LG02G02979</name>
</gene>
<protein>
    <submittedName>
        <fullName evidence="1">LRR receptor-like serine/threonine-protein kinase</fullName>
    </submittedName>
</protein>
<comment type="caution">
    <text evidence="1">The sequence shown here is derived from an EMBL/GenBank/DDBJ whole genome shotgun (WGS) entry which is preliminary data.</text>
</comment>